<accession>A0AAV4F4N7</accession>
<evidence type="ECO:0000313" key="4">
    <source>
        <dbReference type="Proteomes" id="UP000762676"/>
    </source>
</evidence>
<proteinExistence type="predicted"/>
<keyword evidence="2" id="KW-0472">Membrane</keyword>
<keyword evidence="2" id="KW-1133">Transmembrane helix</keyword>
<feature type="transmembrane region" description="Helical" evidence="2">
    <location>
        <begin position="37"/>
        <end position="62"/>
    </location>
</feature>
<dbReference type="PANTHER" id="PTHR28474:SF1">
    <property type="entry name" value="TRANSMEMBRANE PROTEIN 72"/>
    <property type="match status" value="1"/>
</dbReference>
<name>A0AAV4F4N7_9GAST</name>
<dbReference type="EMBL" id="BMAT01004072">
    <property type="protein sequence ID" value="GFR67766.1"/>
    <property type="molecule type" value="Genomic_DNA"/>
</dbReference>
<reference evidence="3 4" key="1">
    <citation type="journal article" date="2021" name="Elife">
        <title>Chloroplast acquisition without the gene transfer in kleptoplastic sea slugs, Plakobranchus ocellatus.</title>
        <authorList>
            <person name="Maeda T."/>
            <person name="Takahashi S."/>
            <person name="Yoshida T."/>
            <person name="Shimamura S."/>
            <person name="Takaki Y."/>
            <person name="Nagai Y."/>
            <person name="Toyoda A."/>
            <person name="Suzuki Y."/>
            <person name="Arimoto A."/>
            <person name="Ishii H."/>
            <person name="Satoh N."/>
            <person name="Nishiyama T."/>
            <person name="Hasebe M."/>
            <person name="Maruyama T."/>
            <person name="Minagawa J."/>
            <person name="Obokata J."/>
            <person name="Shigenobu S."/>
        </authorList>
    </citation>
    <scope>NUCLEOTIDE SEQUENCE [LARGE SCALE GENOMIC DNA]</scope>
</reference>
<evidence type="ECO:0000256" key="1">
    <source>
        <dbReference type="SAM" id="MobiDB-lite"/>
    </source>
</evidence>
<dbReference type="AlphaFoldDB" id="A0AAV4F4N7"/>
<keyword evidence="4" id="KW-1185">Reference proteome</keyword>
<comment type="caution">
    <text evidence="3">The sequence shown here is derived from an EMBL/GenBank/DDBJ whole genome shotgun (WGS) entry which is preliminary data.</text>
</comment>
<dbReference type="PANTHER" id="PTHR28474">
    <property type="entry name" value="TRANSMEMBRANE PROTEIN 72"/>
    <property type="match status" value="1"/>
</dbReference>
<sequence>MAIKKESCGWKALVFACRFFGIATALVFWGVGVEYLYYARVFGVYFLAVAILTSFLEVVFLLDHVIEICVSRTSILVRLWDAVQWLDDWKKGALYFVFLAPPCFVRPFEALLGVISGIFLVVTGILYMLKTFKTNKDEEDDDASYEANATYDSLSISYIRFEDGPEDLEASISNPVAGPTGTGMTSVADQSEILDL</sequence>
<organism evidence="3 4">
    <name type="scientific">Elysia marginata</name>
    <dbReference type="NCBI Taxonomy" id="1093978"/>
    <lineage>
        <taxon>Eukaryota</taxon>
        <taxon>Metazoa</taxon>
        <taxon>Spiralia</taxon>
        <taxon>Lophotrochozoa</taxon>
        <taxon>Mollusca</taxon>
        <taxon>Gastropoda</taxon>
        <taxon>Heterobranchia</taxon>
        <taxon>Euthyneura</taxon>
        <taxon>Panpulmonata</taxon>
        <taxon>Sacoglossa</taxon>
        <taxon>Placobranchoidea</taxon>
        <taxon>Plakobranchidae</taxon>
        <taxon>Elysia</taxon>
    </lineage>
</organism>
<evidence type="ECO:0000256" key="2">
    <source>
        <dbReference type="SAM" id="Phobius"/>
    </source>
</evidence>
<dbReference type="InterPro" id="IPR032055">
    <property type="entry name" value="TMEM72"/>
</dbReference>
<dbReference type="Pfam" id="PF16054">
    <property type="entry name" value="TMEM72"/>
    <property type="match status" value="1"/>
</dbReference>
<evidence type="ECO:0000313" key="3">
    <source>
        <dbReference type="EMBL" id="GFR67766.1"/>
    </source>
</evidence>
<dbReference type="Proteomes" id="UP000762676">
    <property type="component" value="Unassembled WGS sequence"/>
</dbReference>
<feature type="transmembrane region" description="Helical" evidence="2">
    <location>
        <begin position="110"/>
        <end position="129"/>
    </location>
</feature>
<feature type="region of interest" description="Disordered" evidence="1">
    <location>
        <begin position="172"/>
        <end position="196"/>
    </location>
</feature>
<keyword evidence="2 3" id="KW-0812">Transmembrane</keyword>
<feature type="transmembrane region" description="Helical" evidence="2">
    <location>
        <begin position="12"/>
        <end position="31"/>
    </location>
</feature>
<protein>
    <submittedName>
        <fullName evidence="3">Transmembrane protein 72</fullName>
    </submittedName>
</protein>
<gene>
    <name evidence="3" type="ORF">ElyMa_002007400</name>
</gene>